<accession>A0A0U1MQI9</accession>
<reference evidence="1 2" key="1">
    <citation type="submission" date="2015-04" db="EMBL/GenBank/DDBJ databases">
        <authorList>
            <person name="Syromyatnikov M.Y."/>
            <person name="Popov V.N."/>
        </authorList>
    </citation>
    <scope>NUCLEOTIDE SEQUENCE [LARGE SCALE GENOMIC DNA]</scope>
    <source>
        <strain evidence="1 2">AH1</strain>
    </source>
</reference>
<proteinExistence type="predicted"/>
<dbReference type="EMBL" id="CVOQ01000027">
    <property type="protein sequence ID" value="CRI15086.1"/>
    <property type="molecule type" value="Genomic_DNA"/>
</dbReference>
<organism evidence="1 2">
    <name type="scientific">Staphylococcus aureus</name>
    <dbReference type="NCBI Taxonomy" id="1280"/>
    <lineage>
        <taxon>Bacteria</taxon>
        <taxon>Bacillati</taxon>
        <taxon>Bacillota</taxon>
        <taxon>Bacilli</taxon>
        <taxon>Bacillales</taxon>
        <taxon>Staphylococcaceae</taxon>
        <taxon>Staphylococcus</taxon>
    </lineage>
</organism>
<gene>
    <name evidence="1" type="ORF">BN1321_330045</name>
</gene>
<name>A0A0U1MQI9_STAAU</name>
<dbReference type="AlphaFoldDB" id="A0A0U1MQI9"/>
<sequence>MRIEKMARFVQGVRTLLTLIQAKVCVFGIGLKVKFVRCLFV</sequence>
<evidence type="ECO:0000313" key="2">
    <source>
        <dbReference type="Proteomes" id="UP000039437"/>
    </source>
</evidence>
<dbReference type="Proteomes" id="UP000039437">
    <property type="component" value="Unassembled WGS sequence"/>
</dbReference>
<evidence type="ECO:0000313" key="1">
    <source>
        <dbReference type="EMBL" id="CRI15086.1"/>
    </source>
</evidence>
<protein>
    <submittedName>
        <fullName evidence="1">Uncharacterized protein</fullName>
    </submittedName>
</protein>